<name>A0A0C2YPW0_9AGAM</name>
<dbReference type="PANTHER" id="PTHR13710">
    <property type="entry name" value="DNA HELICASE RECQ FAMILY MEMBER"/>
    <property type="match status" value="1"/>
</dbReference>
<keyword evidence="4" id="KW-0238">DNA-binding</keyword>
<proteinExistence type="inferred from homology"/>
<evidence type="ECO:0000259" key="9">
    <source>
        <dbReference type="PROSITE" id="PS51194"/>
    </source>
</evidence>
<evidence type="ECO:0000256" key="2">
    <source>
        <dbReference type="ARBA" id="ARBA00022741"/>
    </source>
</evidence>
<dbReference type="GO" id="GO:0009378">
    <property type="term" value="F:four-way junction helicase activity"/>
    <property type="evidence" value="ECO:0007669"/>
    <property type="project" value="TreeGrafter"/>
</dbReference>
<comment type="catalytic activity">
    <reaction evidence="6">
        <text>Couples ATP hydrolysis with the unwinding of duplex DNA by translocating in the 3'-5' direction.</text>
        <dbReference type="EC" id="5.6.2.4"/>
    </reaction>
</comment>
<keyword evidence="5" id="KW-0413">Isomerase</keyword>
<dbReference type="HOGENOM" id="CLU_001103_19_6_1"/>
<dbReference type="InParanoid" id="A0A0C2YPW0"/>
<evidence type="ECO:0000256" key="4">
    <source>
        <dbReference type="ARBA" id="ARBA00023125"/>
    </source>
</evidence>
<evidence type="ECO:0000256" key="3">
    <source>
        <dbReference type="ARBA" id="ARBA00022840"/>
    </source>
</evidence>
<dbReference type="SMART" id="SM00490">
    <property type="entry name" value="HELICc"/>
    <property type="match status" value="1"/>
</dbReference>
<dbReference type="OrthoDB" id="2499463at2759"/>
<dbReference type="Gene3D" id="3.40.50.300">
    <property type="entry name" value="P-loop containing nucleotide triphosphate hydrolases"/>
    <property type="match status" value="2"/>
</dbReference>
<keyword evidence="2" id="KW-0547">Nucleotide-binding</keyword>
<sequence length="372" mass="41380">MEPLDSVVSSAERDHAKGVKCLAVARTEAAQKRQYNSQKTWQKLSDLVQQHFHGHKPYDWQLDTAEALLLGLDSMVIAGTGAGKTLPFVMPLLYNKASRIIIISPLKALQRDQKHRFQKMGISAIDVNGETWNPKLRQDLKDNKYQAILIRPEMCLQHEGFRELMKSSDFCNKLVGIVVDEAHCISQWGGDFCVAYGKLGDLHSYVPTNVPILATSATLAPAALKEVQHKLQIDSSNMFFLNLGNDRPNITPSVIEMQNSSNYSALLPLIEHLPSTCSPYLDIFHALHGPGSKKEALKCFRNGQKRILIAMEAAGMGADIPDIELVIQFGVPSSLEVWTQWAGRAGRSPTLQARAVLLAERSMFQQKRAPKK</sequence>
<dbReference type="PROSITE" id="PS51192">
    <property type="entry name" value="HELICASE_ATP_BIND_1"/>
    <property type="match status" value="1"/>
</dbReference>
<dbReference type="Pfam" id="PF00271">
    <property type="entry name" value="Helicase_C"/>
    <property type="match status" value="1"/>
</dbReference>
<feature type="domain" description="Helicase ATP-binding" evidence="8">
    <location>
        <begin position="65"/>
        <end position="237"/>
    </location>
</feature>
<dbReference type="GO" id="GO:0003677">
    <property type="term" value="F:DNA binding"/>
    <property type="evidence" value="ECO:0007669"/>
    <property type="project" value="UniProtKB-KW"/>
</dbReference>
<dbReference type="SUPFAM" id="SSF52540">
    <property type="entry name" value="P-loop containing nucleoside triphosphate hydrolases"/>
    <property type="match status" value="1"/>
</dbReference>
<dbReference type="GO" id="GO:0005524">
    <property type="term" value="F:ATP binding"/>
    <property type="evidence" value="ECO:0007669"/>
    <property type="project" value="UniProtKB-KW"/>
</dbReference>
<reference evidence="11" key="2">
    <citation type="submission" date="2015-01" db="EMBL/GenBank/DDBJ databases">
        <title>Evolutionary Origins and Diversification of the Mycorrhizal Mutualists.</title>
        <authorList>
            <consortium name="DOE Joint Genome Institute"/>
            <consortium name="Mycorrhizal Genomics Consortium"/>
            <person name="Kohler A."/>
            <person name="Kuo A."/>
            <person name="Nagy L.G."/>
            <person name="Floudas D."/>
            <person name="Copeland A."/>
            <person name="Barry K.W."/>
            <person name="Cichocki N."/>
            <person name="Veneault-Fourrey C."/>
            <person name="LaButti K."/>
            <person name="Lindquist E.A."/>
            <person name="Lipzen A."/>
            <person name="Lundell T."/>
            <person name="Morin E."/>
            <person name="Murat C."/>
            <person name="Riley R."/>
            <person name="Ohm R."/>
            <person name="Sun H."/>
            <person name="Tunlid A."/>
            <person name="Henrissat B."/>
            <person name="Grigoriev I.V."/>
            <person name="Hibbett D.S."/>
            <person name="Martin F."/>
        </authorList>
    </citation>
    <scope>NUCLEOTIDE SEQUENCE [LARGE SCALE GENOMIC DNA]</scope>
    <source>
        <strain evidence="11">Foug A</strain>
    </source>
</reference>
<organism evidence="10 11">
    <name type="scientific">Scleroderma citrinum Foug A</name>
    <dbReference type="NCBI Taxonomy" id="1036808"/>
    <lineage>
        <taxon>Eukaryota</taxon>
        <taxon>Fungi</taxon>
        <taxon>Dikarya</taxon>
        <taxon>Basidiomycota</taxon>
        <taxon>Agaricomycotina</taxon>
        <taxon>Agaricomycetes</taxon>
        <taxon>Agaricomycetidae</taxon>
        <taxon>Boletales</taxon>
        <taxon>Sclerodermatineae</taxon>
        <taxon>Sclerodermataceae</taxon>
        <taxon>Scleroderma</taxon>
    </lineage>
</organism>
<dbReference type="EC" id="5.6.2.4" evidence="7"/>
<evidence type="ECO:0000256" key="1">
    <source>
        <dbReference type="ARBA" id="ARBA00005446"/>
    </source>
</evidence>
<dbReference type="Pfam" id="PF00270">
    <property type="entry name" value="DEAD"/>
    <property type="match status" value="1"/>
</dbReference>
<evidence type="ECO:0000259" key="8">
    <source>
        <dbReference type="PROSITE" id="PS51192"/>
    </source>
</evidence>
<dbReference type="InterPro" id="IPR011545">
    <property type="entry name" value="DEAD/DEAH_box_helicase_dom"/>
</dbReference>
<evidence type="ECO:0000256" key="7">
    <source>
        <dbReference type="ARBA" id="ARBA00034808"/>
    </source>
</evidence>
<evidence type="ECO:0000313" key="11">
    <source>
        <dbReference type="Proteomes" id="UP000053989"/>
    </source>
</evidence>
<dbReference type="GO" id="GO:0043138">
    <property type="term" value="F:3'-5' DNA helicase activity"/>
    <property type="evidence" value="ECO:0007669"/>
    <property type="project" value="UniProtKB-EC"/>
</dbReference>
<dbReference type="EMBL" id="KN822241">
    <property type="protein sequence ID" value="KIM51773.1"/>
    <property type="molecule type" value="Genomic_DNA"/>
</dbReference>
<keyword evidence="3" id="KW-0067">ATP-binding</keyword>
<gene>
    <name evidence="10" type="ORF">SCLCIDRAFT_18307</name>
</gene>
<dbReference type="GO" id="GO:0005694">
    <property type="term" value="C:chromosome"/>
    <property type="evidence" value="ECO:0007669"/>
    <property type="project" value="TreeGrafter"/>
</dbReference>
<evidence type="ECO:0000256" key="6">
    <source>
        <dbReference type="ARBA" id="ARBA00034617"/>
    </source>
</evidence>
<accession>A0A0C2YPW0</accession>
<reference evidence="10 11" key="1">
    <citation type="submission" date="2014-04" db="EMBL/GenBank/DDBJ databases">
        <authorList>
            <consortium name="DOE Joint Genome Institute"/>
            <person name="Kuo A."/>
            <person name="Kohler A."/>
            <person name="Nagy L.G."/>
            <person name="Floudas D."/>
            <person name="Copeland A."/>
            <person name="Barry K.W."/>
            <person name="Cichocki N."/>
            <person name="Veneault-Fourrey C."/>
            <person name="LaButti K."/>
            <person name="Lindquist E.A."/>
            <person name="Lipzen A."/>
            <person name="Lundell T."/>
            <person name="Morin E."/>
            <person name="Murat C."/>
            <person name="Sun H."/>
            <person name="Tunlid A."/>
            <person name="Henrissat B."/>
            <person name="Grigoriev I.V."/>
            <person name="Hibbett D.S."/>
            <person name="Martin F."/>
            <person name="Nordberg H.P."/>
            <person name="Cantor M.N."/>
            <person name="Hua S.X."/>
        </authorList>
    </citation>
    <scope>NUCLEOTIDE SEQUENCE [LARGE SCALE GENOMIC DNA]</scope>
    <source>
        <strain evidence="10 11">Foug A</strain>
    </source>
</reference>
<dbReference type="GO" id="GO:0000724">
    <property type="term" value="P:double-strand break repair via homologous recombination"/>
    <property type="evidence" value="ECO:0007669"/>
    <property type="project" value="TreeGrafter"/>
</dbReference>
<comment type="similarity">
    <text evidence="1">Belongs to the helicase family. RecQ subfamily.</text>
</comment>
<dbReference type="PANTHER" id="PTHR13710:SF105">
    <property type="entry name" value="ATP-DEPENDENT DNA HELICASE Q1"/>
    <property type="match status" value="1"/>
</dbReference>
<dbReference type="STRING" id="1036808.A0A0C2YPW0"/>
<dbReference type="AlphaFoldDB" id="A0A0C2YPW0"/>
<evidence type="ECO:0000256" key="5">
    <source>
        <dbReference type="ARBA" id="ARBA00023235"/>
    </source>
</evidence>
<protein>
    <recommendedName>
        <fullName evidence="7">DNA 3'-5' helicase</fullName>
        <ecNumber evidence="7">5.6.2.4</ecNumber>
    </recommendedName>
</protein>
<dbReference type="InterPro" id="IPR001650">
    <property type="entry name" value="Helicase_C-like"/>
</dbReference>
<evidence type="ECO:0000313" key="10">
    <source>
        <dbReference type="EMBL" id="KIM51773.1"/>
    </source>
</evidence>
<dbReference type="InterPro" id="IPR027417">
    <property type="entry name" value="P-loop_NTPase"/>
</dbReference>
<dbReference type="InterPro" id="IPR014001">
    <property type="entry name" value="Helicase_ATP-bd"/>
</dbReference>
<dbReference type="GO" id="GO:0005737">
    <property type="term" value="C:cytoplasm"/>
    <property type="evidence" value="ECO:0007669"/>
    <property type="project" value="TreeGrafter"/>
</dbReference>
<dbReference type="SMART" id="SM00487">
    <property type="entry name" value="DEXDc"/>
    <property type="match status" value="1"/>
</dbReference>
<feature type="domain" description="Helicase C-terminal" evidence="9">
    <location>
        <begin position="235"/>
        <end position="372"/>
    </location>
</feature>
<dbReference type="PROSITE" id="PS51194">
    <property type="entry name" value="HELICASE_CTER"/>
    <property type="match status" value="1"/>
</dbReference>
<dbReference type="Proteomes" id="UP000053989">
    <property type="component" value="Unassembled WGS sequence"/>
</dbReference>
<keyword evidence="11" id="KW-1185">Reference proteome</keyword>